<protein>
    <recommendedName>
        <fullName evidence="9">YitT family protein</fullName>
    </recommendedName>
</protein>
<feature type="transmembrane region" description="Helical" evidence="6">
    <location>
        <begin position="105"/>
        <end position="124"/>
    </location>
</feature>
<evidence type="ECO:0000256" key="6">
    <source>
        <dbReference type="SAM" id="Phobius"/>
    </source>
</evidence>
<dbReference type="PANTHER" id="PTHR33545">
    <property type="entry name" value="UPF0750 MEMBRANE PROTEIN YITT-RELATED"/>
    <property type="match status" value="1"/>
</dbReference>
<dbReference type="AlphaFoldDB" id="A0A0U3P4Z4"/>
<evidence type="ECO:0000256" key="3">
    <source>
        <dbReference type="ARBA" id="ARBA00022692"/>
    </source>
</evidence>
<dbReference type="Proteomes" id="UP000064921">
    <property type="component" value="Chromosome"/>
</dbReference>
<dbReference type="KEGG" id="pphr:APZ00_18260"/>
<accession>A0A0U3P4Z4</accession>
<feature type="transmembrane region" description="Helical" evidence="6">
    <location>
        <begin position="12"/>
        <end position="31"/>
    </location>
</feature>
<keyword evidence="5 6" id="KW-0472">Membrane</keyword>
<evidence type="ECO:0008006" key="9">
    <source>
        <dbReference type="Google" id="ProtNLM"/>
    </source>
</evidence>
<organism evidence="7 8">
    <name type="scientific">Pannonibacter phragmitetus</name>
    <dbReference type="NCBI Taxonomy" id="121719"/>
    <lineage>
        <taxon>Bacteria</taxon>
        <taxon>Pseudomonadati</taxon>
        <taxon>Pseudomonadota</taxon>
        <taxon>Alphaproteobacteria</taxon>
        <taxon>Hyphomicrobiales</taxon>
        <taxon>Stappiaceae</taxon>
        <taxon>Pannonibacter</taxon>
    </lineage>
</organism>
<feature type="transmembrane region" description="Helical" evidence="6">
    <location>
        <begin position="172"/>
        <end position="190"/>
    </location>
</feature>
<evidence type="ECO:0000256" key="5">
    <source>
        <dbReference type="ARBA" id="ARBA00023136"/>
    </source>
</evidence>
<dbReference type="Pfam" id="PF02588">
    <property type="entry name" value="YitT_membrane"/>
    <property type="match status" value="1"/>
</dbReference>
<dbReference type="InterPro" id="IPR003740">
    <property type="entry name" value="YitT"/>
</dbReference>
<dbReference type="PANTHER" id="PTHR33545:SF5">
    <property type="entry name" value="UPF0750 MEMBRANE PROTEIN YITT"/>
    <property type="match status" value="1"/>
</dbReference>
<dbReference type="eggNOG" id="COG1284">
    <property type="taxonomic scope" value="Bacteria"/>
</dbReference>
<dbReference type="RefSeq" id="WP_058899771.1">
    <property type="nucleotide sequence ID" value="NZ_CP013068.1"/>
</dbReference>
<feature type="transmembrane region" description="Helical" evidence="6">
    <location>
        <begin position="145"/>
        <end position="166"/>
    </location>
</feature>
<evidence type="ECO:0000313" key="7">
    <source>
        <dbReference type="EMBL" id="ALV28758.1"/>
    </source>
</evidence>
<keyword evidence="3 6" id="KW-0812">Transmembrane</keyword>
<comment type="subcellular location">
    <subcellularLocation>
        <location evidence="1">Cell membrane</location>
        <topology evidence="1">Multi-pass membrane protein</topology>
    </subcellularLocation>
</comment>
<dbReference type="EMBL" id="CP013068">
    <property type="protein sequence ID" value="ALV28758.1"/>
    <property type="molecule type" value="Genomic_DNA"/>
</dbReference>
<evidence type="ECO:0000256" key="2">
    <source>
        <dbReference type="ARBA" id="ARBA00022475"/>
    </source>
</evidence>
<keyword evidence="8" id="KW-1185">Reference proteome</keyword>
<evidence type="ECO:0000313" key="8">
    <source>
        <dbReference type="Proteomes" id="UP000064921"/>
    </source>
</evidence>
<evidence type="ECO:0000256" key="4">
    <source>
        <dbReference type="ARBA" id="ARBA00022989"/>
    </source>
</evidence>
<evidence type="ECO:0000256" key="1">
    <source>
        <dbReference type="ARBA" id="ARBA00004651"/>
    </source>
</evidence>
<keyword evidence="2" id="KW-1003">Cell membrane</keyword>
<reference evidence="7 8" key="1">
    <citation type="submission" date="2015-10" db="EMBL/GenBank/DDBJ databases">
        <title>The world's first case of liver abscess caused by Pannonibacter phragmitetus.</title>
        <authorList>
            <person name="Ming D."/>
            <person name="Wang M."/>
            <person name="Zhou Y."/>
            <person name="Jiang T."/>
            <person name="Hu S."/>
        </authorList>
    </citation>
    <scope>NUCLEOTIDE SEQUENCE [LARGE SCALE GENOMIC DNA]</scope>
    <source>
        <strain evidence="7 8">31801</strain>
    </source>
</reference>
<feature type="transmembrane region" description="Helical" evidence="6">
    <location>
        <begin position="51"/>
        <end position="69"/>
    </location>
</feature>
<feature type="transmembrane region" description="Helical" evidence="6">
    <location>
        <begin position="81"/>
        <end position="99"/>
    </location>
</feature>
<name>A0A0U3P4Z4_9HYPH</name>
<sequence>MSRAKDIFDDVQGLAFGIIMTSLGVVFLKAAGLVTGQLAGLSVLVSMATPLPFGLVFFCVNLPFYVLAWRRRGAGFTLRTLISVAGISLLSPLLGNLITFHQLPVPLAGVLAGCCCSIGLIALFRHKASAGGIGILGLYLQETRGIPAGWVQMALDLLIFTGALFVIAPDKLIWSLLGALIMNLLIAWNFRLPKPQAA</sequence>
<proteinExistence type="predicted"/>
<dbReference type="STRING" id="121719.APZ00_18260"/>
<gene>
    <name evidence="7" type="ORF">APZ00_18260</name>
</gene>
<dbReference type="InterPro" id="IPR051461">
    <property type="entry name" value="UPF0750_membrane"/>
</dbReference>
<dbReference type="GO" id="GO:0005886">
    <property type="term" value="C:plasma membrane"/>
    <property type="evidence" value="ECO:0007669"/>
    <property type="project" value="UniProtKB-SubCell"/>
</dbReference>
<keyword evidence="4 6" id="KW-1133">Transmembrane helix</keyword>